<evidence type="ECO:0000313" key="1">
    <source>
        <dbReference type="EMBL" id="CAD7360773.1"/>
    </source>
</evidence>
<reference evidence="1 3" key="2">
    <citation type="submission" date="2020-11" db="EMBL/GenBank/DDBJ databases">
        <authorList>
            <consortium name="Pathogen Informatics"/>
        </authorList>
    </citation>
    <scope>NUCLEOTIDE SEQUENCE [LARGE SCALE GENOMIC DNA]</scope>
    <source>
        <strain evidence="1 3">NCTC12218</strain>
    </source>
</reference>
<evidence type="ECO:0000313" key="3">
    <source>
        <dbReference type="Proteomes" id="UP000264146"/>
    </source>
</evidence>
<dbReference type="AlphaFoldDB" id="A0A7Z7QS78"/>
<reference evidence="2" key="1">
    <citation type="submission" date="2018-06" db="EMBL/GenBank/DDBJ databases">
        <authorList>
            <consortium name="Pathogen Informatics"/>
            <person name="Doyle S."/>
        </authorList>
    </citation>
    <scope>NUCLEOTIDE SEQUENCE [LARGE SCALE GENOMIC DNA]</scope>
    <source>
        <strain evidence="2">NCTC12218</strain>
    </source>
</reference>
<gene>
    <name evidence="2" type="ORF">NCTC12218_02475</name>
</gene>
<dbReference type="EMBL" id="UHEF01000001">
    <property type="protein sequence ID" value="SUM90426.1"/>
    <property type="molecule type" value="Genomic_DNA"/>
</dbReference>
<evidence type="ECO:0000313" key="2">
    <source>
        <dbReference type="EMBL" id="SUM90426.1"/>
    </source>
</evidence>
<dbReference type="Proteomes" id="UP000264146">
    <property type="component" value="Chromosome"/>
</dbReference>
<protein>
    <submittedName>
        <fullName evidence="2">Uncharacterized protein</fullName>
    </submittedName>
</protein>
<organism evidence="2">
    <name type="scientific">Staphylococcus schleiferi</name>
    <dbReference type="NCBI Taxonomy" id="1295"/>
    <lineage>
        <taxon>Bacteria</taxon>
        <taxon>Bacillati</taxon>
        <taxon>Bacillota</taxon>
        <taxon>Bacilli</taxon>
        <taxon>Bacillales</taxon>
        <taxon>Staphylococcaceae</taxon>
        <taxon>Staphylococcus</taxon>
    </lineage>
</organism>
<sequence length="99" mass="11322">MDSCNPNLSAIIYNKIPEGNLSIIFSIKLPLRCNNTPNIKEPIIKDFNLLNLLIRIAKNIPLKRYSSQVATIKGCIIFSNLIDQNRKTVNTITMYIMKR</sequence>
<proteinExistence type="predicted"/>
<name>A0A7Z7QS78_STASC</name>
<dbReference type="EMBL" id="LR962863">
    <property type="protein sequence ID" value="CAD7360773.1"/>
    <property type="molecule type" value="Genomic_DNA"/>
</dbReference>
<accession>A0A7Z7QS78</accession>